<feature type="binding site" evidence="9">
    <location>
        <position position="119"/>
    </location>
    <ligand>
        <name>substrate</name>
    </ligand>
</feature>
<accession>A0A538TK96</accession>
<keyword evidence="5 8" id="KW-0464">Manganese</keyword>
<evidence type="ECO:0000256" key="3">
    <source>
        <dbReference type="ARBA" id="ARBA00022723"/>
    </source>
</evidence>
<dbReference type="InterPro" id="IPR004464">
    <property type="entry name" value="FBPase_class-2/SBPase"/>
</dbReference>
<feature type="binding site" evidence="9">
    <location>
        <position position="210"/>
    </location>
    <ligand>
        <name>substrate</name>
    </ligand>
</feature>
<comment type="similarity">
    <text evidence="2 7">Belongs to the FBPase class 2 family.</text>
</comment>
<dbReference type="GO" id="GO:0030388">
    <property type="term" value="P:fructose 1,6-bisphosphate metabolic process"/>
    <property type="evidence" value="ECO:0007669"/>
    <property type="project" value="TreeGrafter"/>
</dbReference>
<dbReference type="PANTHER" id="PTHR30447">
    <property type="entry name" value="FRUCTOSE-1,6-BISPHOSPHATASE CLASS 2"/>
    <property type="match status" value="1"/>
</dbReference>
<evidence type="ECO:0000256" key="4">
    <source>
        <dbReference type="ARBA" id="ARBA00022801"/>
    </source>
</evidence>
<feature type="binding site" evidence="9">
    <location>
        <begin position="186"/>
        <end position="188"/>
    </location>
    <ligand>
        <name>substrate</name>
    </ligand>
</feature>
<dbReference type="Gene3D" id="3.40.190.90">
    <property type="match status" value="1"/>
</dbReference>
<dbReference type="GO" id="GO:0046872">
    <property type="term" value="F:metal ion binding"/>
    <property type="evidence" value="ECO:0007669"/>
    <property type="project" value="UniProtKB-KW"/>
</dbReference>
<feature type="binding site" evidence="9">
    <location>
        <begin position="88"/>
        <end position="90"/>
    </location>
    <ligand>
        <name>substrate</name>
    </ligand>
</feature>
<comment type="catalytic activity">
    <reaction evidence="1">
        <text>beta-D-fructose 1,6-bisphosphate + H2O = beta-D-fructose 6-phosphate + phosphate</text>
        <dbReference type="Rhea" id="RHEA:11064"/>
        <dbReference type="ChEBI" id="CHEBI:15377"/>
        <dbReference type="ChEBI" id="CHEBI:32966"/>
        <dbReference type="ChEBI" id="CHEBI:43474"/>
        <dbReference type="ChEBI" id="CHEBI:57634"/>
        <dbReference type="EC" id="3.1.3.11"/>
    </reaction>
</comment>
<evidence type="ECO:0000256" key="6">
    <source>
        <dbReference type="ARBA" id="ARBA00023277"/>
    </source>
</evidence>
<evidence type="ECO:0000256" key="7">
    <source>
        <dbReference type="PIRNR" id="PIRNR004532"/>
    </source>
</evidence>
<dbReference type="Gene3D" id="3.30.540.10">
    <property type="entry name" value="Fructose-1,6-Bisphosphatase, subunit A, domain 1"/>
    <property type="match status" value="1"/>
</dbReference>
<dbReference type="GO" id="GO:0005829">
    <property type="term" value="C:cytosol"/>
    <property type="evidence" value="ECO:0007669"/>
    <property type="project" value="TreeGrafter"/>
</dbReference>
<dbReference type="Proteomes" id="UP000317691">
    <property type="component" value="Unassembled WGS sequence"/>
</dbReference>
<dbReference type="SUPFAM" id="SSF56655">
    <property type="entry name" value="Carbohydrate phosphatase"/>
    <property type="match status" value="1"/>
</dbReference>
<sequence>MDRHVGLDLVRITESAGLACARWMGRGDKNAADQAAVTAMRKAFDNVDIRGTVVIGEGERDEAPMLYIGEQVGSGWGPEVDIALDPLECTNSVAYGRPNAMSVIALAARGHFLHAPDTYMEKIAVGPKAKDAIDLARPIEENLEAVAAAKGYHLDDLTVVVLDRPRHEELIHRIRRTGARIHLIPDGDVSAAIATALDSTGVDVLVGIGGAPEGVLAAAALRCLGGAIQGRLLFQNDEERARAKTMGVSDFDRIYSETDLARGDSIIFAATGVTDGDMLDGVRFFGEGAETHSMVMRVKSGTVRTIQTKYRYSHDSEAVLPDLSRATSTRG</sequence>
<dbReference type="AlphaFoldDB" id="A0A538TK96"/>
<keyword evidence="3 8" id="KW-0479">Metal-binding</keyword>
<evidence type="ECO:0000256" key="2">
    <source>
        <dbReference type="ARBA" id="ARBA00008989"/>
    </source>
</evidence>
<comment type="cofactor">
    <cofactor evidence="8">
        <name>Mn(2+)</name>
        <dbReference type="ChEBI" id="CHEBI:29035"/>
    </cofactor>
</comment>
<dbReference type="GO" id="GO:0006071">
    <property type="term" value="P:glycerol metabolic process"/>
    <property type="evidence" value="ECO:0007669"/>
    <property type="project" value="InterPro"/>
</dbReference>
<evidence type="ECO:0000256" key="8">
    <source>
        <dbReference type="PIRSR" id="PIRSR004532-1"/>
    </source>
</evidence>
<evidence type="ECO:0000256" key="9">
    <source>
        <dbReference type="PIRSR" id="PIRSR004532-2"/>
    </source>
</evidence>
<feature type="binding site" evidence="9">
    <location>
        <begin position="164"/>
        <end position="166"/>
    </location>
    <ligand>
        <name>substrate</name>
    </ligand>
</feature>
<dbReference type="NCBIfam" id="TIGR00330">
    <property type="entry name" value="glpX"/>
    <property type="match status" value="1"/>
</dbReference>
<dbReference type="CDD" id="cd01516">
    <property type="entry name" value="FBPase_glpX"/>
    <property type="match status" value="1"/>
</dbReference>
<dbReference type="PIRSF" id="PIRSF004532">
    <property type="entry name" value="GlpX"/>
    <property type="match status" value="1"/>
</dbReference>
<gene>
    <name evidence="10" type="primary">glpX</name>
    <name evidence="10" type="ORF">E6K79_08665</name>
</gene>
<dbReference type="FunFam" id="3.40.190.90:FF:000001">
    <property type="entry name" value="Fructose-1,6-bisphosphatase"/>
    <property type="match status" value="1"/>
</dbReference>
<evidence type="ECO:0000256" key="5">
    <source>
        <dbReference type="ARBA" id="ARBA00023211"/>
    </source>
</evidence>
<name>A0A538TK96_UNCEI</name>
<proteinExistence type="inferred from homology"/>
<protein>
    <recommendedName>
        <fullName evidence="7">Fructose-1,6-bisphosphatase</fullName>
    </recommendedName>
</protein>
<reference evidence="10 11" key="1">
    <citation type="journal article" date="2019" name="Nat. Microbiol.">
        <title>Mediterranean grassland soil C-N compound turnover is dependent on rainfall and depth, and is mediated by genomically divergent microorganisms.</title>
        <authorList>
            <person name="Diamond S."/>
            <person name="Andeer P.F."/>
            <person name="Li Z."/>
            <person name="Crits-Christoph A."/>
            <person name="Burstein D."/>
            <person name="Anantharaman K."/>
            <person name="Lane K.R."/>
            <person name="Thomas B.C."/>
            <person name="Pan C."/>
            <person name="Northen T.R."/>
            <person name="Banfield J.F."/>
        </authorList>
    </citation>
    <scope>NUCLEOTIDE SEQUENCE [LARGE SCALE GENOMIC DNA]</scope>
    <source>
        <strain evidence="10">WS_9</strain>
    </source>
</reference>
<evidence type="ECO:0000313" key="11">
    <source>
        <dbReference type="Proteomes" id="UP000317691"/>
    </source>
</evidence>
<feature type="binding site" evidence="8">
    <location>
        <position position="88"/>
    </location>
    <ligand>
        <name>Mn(2+)</name>
        <dbReference type="ChEBI" id="CHEBI:29035"/>
        <label>2</label>
    </ligand>
</feature>
<keyword evidence="6 7" id="KW-0119">Carbohydrate metabolism</keyword>
<dbReference type="PANTHER" id="PTHR30447:SF0">
    <property type="entry name" value="FRUCTOSE-1,6-BISPHOSPHATASE 1 CLASS 2-RELATED"/>
    <property type="match status" value="1"/>
</dbReference>
<keyword evidence="4 10" id="KW-0378">Hydrolase</keyword>
<feature type="binding site" evidence="8">
    <location>
        <position position="85"/>
    </location>
    <ligand>
        <name>Mn(2+)</name>
        <dbReference type="ChEBI" id="CHEBI:29035"/>
        <label>2</label>
    </ligand>
</feature>
<dbReference type="EMBL" id="VBOZ01000028">
    <property type="protein sequence ID" value="TMQ64045.1"/>
    <property type="molecule type" value="Genomic_DNA"/>
</dbReference>
<feature type="binding site" evidence="8">
    <location>
        <position position="213"/>
    </location>
    <ligand>
        <name>Mn(2+)</name>
        <dbReference type="ChEBI" id="CHEBI:29035"/>
        <label>2</label>
    </ligand>
</feature>
<feature type="binding site" evidence="8">
    <location>
        <position position="57"/>
    </location>
    <ligand>
        <name>Mn(2+)</name>
        <dbReference type="ChEBI" id="CHEBI:29035"/>
        <label>1</label>
    </ligand>
</feature>
<feature type="binding site" evidence="8">
    <location>
        <position position="33"/>
    </location>
    <ligand>
        <name>Mn(2+)</name>
        <dbReference type="ChEBI" id="CHEBI:29035"/>
        <label>1</label>
    </ligand>
</feature>
<evidence type="ECO:0000256" key="1">
    <source>
        <dbReference type="ARBA" id="ARBA00001273"/>
    </source>
</evidence>
<evidence type="ECO:0000313" key="10">
    <source>
        <dbReference type="EMBL" id="TMQ64045.1"/>
    </source>
</evidence>
<dbReference type="GO" id="GO:0006094">
    <property type="term" value="P:gluconeogenesis"/>
    <property type="evidence" value="ECO:0007669"/>
    <property type="project" value="InterPro"/>
</dbReference>
<organism evidence="10 11">
    <name type="scientific">Eiseniibacteriota bacterium</name>
    <dbReference type="NCBI Taxonomy" id="2212470"/>
    <lineage>
        <taxon>Bacteria</taxon>
        <taxon>Candidatus Eiseniibacteriota</taxon>
    </lineage>
</organism>
<dbReference type="GO" id="GO:0042132">
    <property type="term" value="F:fructose 1,6-bisphosphate 1-phosphatase activity"/>
    <property type="evidence" value="ECO:0007669"/>
    <property type="project" value="UniProtKB-EC"/>
</dbReference>
<comment type="caution">
    <text evidence="10">The sequence shown here is derived from an EMBL/GenBank/DDBJ whole genome shotgun (WGS) entry which is preliminary data.</text>
</comment>
<dbReference type="Pfam" id="PF03320">
    <property type="entry name" value="FBPase_glpX"/>
    <property type="match status" value="1"/>
</dbReference>